<comment type="caution">
    <text evidence="1">The sequence shown here is derived from an EMBL/GenBank/DDBJ whole genome shotgun (WGS) entry which is preliminary data.</text>
</comment>
<gene>
    <name evidence="1" type="ORF">NZ698_13270</name>
</gene>
<evidence type="ECO:0000313" key="1">
    <source>
        <dbReference type="EMBL" id="MCU7618173.1"/>
    </source>
</evidence>
<proteinExistence type="predicted"/>
<keyword evidence="2" id="KW-1185">Reference proteome</keyword>
<name>A0ABT2W878_9FLAO</name>
<dbReference type="Proteomes" id="UP001208649">
    <property type="component" value="Unassembled WGS sequence"/>
</dbReference>
<sequence length="77" mass="9094">MTYILELENKDDLPKVKKLLEQIKGARVFESDEDEIPNEIYEALDRYADSIKEEDCISSEEFFANARKKVCELYSRK</sequence>
<reference evidence="2" key="1">
    <citation type="submission" date="2023-07" db="EMBL/GenBank/DDBJ databases">
        <title>Chryseobacterium sp. strain PBS4-4 Genome sequencing and assembly.</title>
        <authorList>
            <person name="Jung Y."/>
        </authorList>
    </citation>
    <scope>NUCLEOTIDE SEQUENCE [LARGE SCALE GENOMIC DNA]</scope>
    <source>
        <strain evidence="2">PBS4-4</strain>
    </source>
</reference>
<accession>A0ABT2W878</accession>
<organism evidence="1 2">
    <name type="scientific">Chryseobacterium edaphi</name>
    <dbReference type="NCBI Taxonomy" id="2976532"/>
    <lineage>
        <taxon>Bacteria</taxon>
        <taxon>Pseudomonadati</taxon>
        <taxon>Bacteroidota</taxon>
        <taxon>Flavobacteriia</taxon>
        <taxon>Flavobacteriales</taxon>
        <taxon>Weeksellaceae</taxon>
        <taxon>Chryseobacterium group</taxon>
        <taxon>Chryseobacterium</taxon>
    </lineage>
</organism>
<dbReference type="RefSeq" id="WP_263003648.1">
    <property type="nucleotide sequence ID" value="NZ_JAOTEM010000003.1"/>
</dbReference>
<protein>
    <submittedName>
        <fullName evidence="1">Uncharacterized protein</fullName>
    </submittedName>
</protein>
<dbReference type="EMBL" id="JAOTEM010000003">
    <property type="protein sequence ID" value="MCU7618173.1"/>
    <property type="molecule type" value="Genomic_DNA"/>
</dbReference>
<evidence type="ECO:0000313" key="2">
    <source>
        <dbReference type="Proteomes" id="UP001208649"/>
    </source>
</evidence>